<dbReference type="EMBL" id="LYUB02000007">
    <property type="protein sequence ID" value="OVF08795.1"/>
    <property type="molecule type" value="Genomic_DNA"/>
</dbReference>
<evidence type="ECO:0000313" key="3">
    <source>
        <dbReference type="Proteomes" id="UP000195602"/>
    </source>
</evidence>
<name>A0AA91T294_CLALS</name>
<protein>
    <recommendedName>
        <fullName evidence="4">Vacuolar protein sorting-associated protein 51 homolog</fullName>
    </recommendedName>
</protein>
<dbReference type="Proteomes" id="UP000195602">
    <property type="component" value="Unassembled WGS sequence"/>
</dbReference>
<sequence>MGDTDNLAPVLSYKKPSKKSKSPVASPALSDTSTFSNSPNQRSLSERRKALQEFYHLHAANPETKRTSTELSNADNQSGGDEKSAQEKENDVDSQQNEISLQARQLSDPEQLNKFVESSDIVQILKVRNFISNGLNQHESEKKSIIYDNYSELIKLSDVLADLNGERESKPTDFIDTDASPSVTSKHVNSVLSELSDFLTSEGPLFNQEFHKVIEDICNFADDSDSIASIKAISGD</sequence>
<gene>
    <name evidence="2" type="ORF">A9F13_07g02739</name>
</gene>
<evidence type="ECO:0000313" key="2">
    <source>
        <dbReference type="EMBL" id="OVF08795.1"/>
    </source>
</evidence>
<feature type="region of interest" description="Disordered" evidence="1">
    <location>
        <begin position="1"/>
        <end position="107"/>
    </location>
</feature>
<accession>A0AA91T294</accession>
<organism evidence="2 3">
    <name type="scientific">Clavispora lusitaniae</name>
    <name type="common">Candida lusitaniae</name>
    <dbReference type="NCBI Taxonomy" id="36911"/>
    <lineage>
        <taxon>Eukaryota</taxon>
        <taxon>Fungi</taxon>
        <taxon>Dikarya</taxon>
        <taxon>Ascomycota</taxon>
        <taxon>Saccharomycotina</taxon>
        <taxon>Pichiomycetes</taxon>
        <taxon>Metschnikowiaceae</taxon>
        <taxon>Clavispora</taxon>
    </lineage>
</organism>
<feature type="compositionally biased region" description="Polar residues" evidence="1">
    <location>
        <begin position="31"/>
        <end position="43"/>
    </location>
</feature>
<feature type="compositionally biased region" description="Polar residues" evidence="1">
    <location>
        <begin position="69"/>
        <end position="79"/>
    </location>
</feature>
<evidence type="ECO:0008006" key="4">
    <source>
        <dbReference type="Google" id="ProtNLM"/>
    </source>
</evidence>
<comment type="caution">
    <text evidence="2">The sequence shown here is derived from an EMBL/GenBank/DDBJ whole genome shotgun (WGS) entry which is preliminary data.</text>
</comment>
<dbReference type="OMA" id="LNTHDSE"/>
<dbReference type="AlphaFoldDB" id="A0AA91T294"/>
<proteinExistence type="predicted"/>
<evidence type="ECO:0000256" key="1">
    <source>
        <dbReference type="SAM" id="MobiDB-lite"/>
    </source>
</evidence>
<dbReference type="Pfam" id="PF08700">
    <property type="entry name" value="VPS51_Exo84_N"/>
    <property type="match status" value="1"/>
</dbReference>
<dbReference type="KEGG" id="clus:A9F13_07g02739"/>
<feature type="compositionally biased region" description="Basic and acidic residues" evidence="1">
    <location>
        <begin position="80"/>
        <end position="91"/>
    </location>
</feature>
<feature type="compositionally biased region" description="Polar residues" evidence="1">
    <location>
        <begin position="93"/>
        <end position="107"/>
    </location>
</feature>
<reference evidence="2 3" key="1">
    <citation type="submission" date="2017-04" db="EMBL/GenBank/DDBJ databases">
        <title>Draft genome of the yeast Clavispora lusitaniae type strain CBS 6936.</title>
        <authorList>
            <person name="Durrens P."/>
            <person name="Klopp C."/>
            <person name="Biteau N."/>
            <person name="Fitton-Ouhabi V."/>
            <person name="Dementhon K."/>
            <person name="Accoceberry I."/>
            <person name="Sherman D.J."/>
            <person name="Noel T."/>
        </authorList>
    </citation>
    <scope>NUCLEOTIDE SEQUENCE [LARGE SCALE GENOMIC DNA]</scope>
    <source>
        <strain evidence="2 3">CBS 6936</strain>
    </source>
</reference>